<dbReference type="AlphaFoldDB" id="A0A918MPS0"/>
<keyword evidence="1" id="KW-0175">Coiled coil</keyword>
<comment type="caution">
    <text evidence="3">The sequence shown here is derived from an EMBL/GenBank/DDBJ whole genome shotgun (WGS) entry which is preliminary data.</text>
</comment>
<dbReference type="EMBL" id="BMYQ01000018">
    <property type="protein sequence ID" value="GGW44881.1"/>
    <property type="molecule type" value="Genomic_DNA"/>
</dbReference>
<evidence type="ECO:0000259" key="2">
    <source>
        <dbReference type="Pfam" id="PF08885"/>
    </source>
</evidence>
<feature type="coiled-coil region" evidence="1">
    <location>
        <begin position="340"/>
        <end position="367"/>
    </location>
</feature>
<reference evidence="3" key="1">
    <citation type="journal article" date="2014" name="Int. J. Syst. Evol. Microbiol.">
        <title>Complete genome sequence of Corynebacterium casei LMG S-19264T (=DSM 44701T), isolated from a smear-ripened cheese.</title>
        <authorList>
            <consortium name="US DOE Joint Genome Institute (JGI-PGF)"/>
            <person name="Walter F."/>
            <person name="Albersmeier A."/>
            <person name="Kalinowski J."/>
            <person name="Ruckert C."/>
        </authorList>
    </citation>
    <scope>NUCLEOTIDE SEQUENCE</scope>
    <source>
        <strain evidence="3">KCTC 23714</strain>
    </source>
</reference>
<dbReference type="Pfam" id="PF08885">
    <property type="entry name" value="GSCFA"/>
    <property type="match status" value="1"/>
</dbReference>
<feature type="domain" description="GSCFA" evidence="2">
    <location>
        <begin position="52"/>
        <end position="312"/>
    </location>
</feature>
<keyword evidence="4" id="KW-1185">Reference proteome</keyword>
<evidence type="ECO:0000313" key="3">
    <source>
        <dbReference type="EMBL" id="GGW44881.1"/>
    </source>
</evidence>
<organism evidence="3 4">
    <name type="scientific">Gemmobacter lanyuensis</name>
    <dbReference type="NCBI Taxonomy" id="1054497"/>
    <lineage>
        <taxon>Bacteria</taxon>
        <taxon>Pseudomonadati</taxon>
        <taxon>Pseudomonadota</taxon>
        <taxon>Alphaproteobacteria</taxon>
        <taxon>Rhodobacterales</taxon>
        <taxon>Paracoccaceae</taxon>
        <taxon>Gemmobacter</taxon>
    </lineage>
</organism>
<gene>
    <name evidence="3" type="ORF">GCM10011452_36430</name>
</gene>
<evidence type="ECO:0000313" key="4">
    <source>
        <dbReference type="Proteomes" id="UP000628984"/>
    </source>
</evidence>
<dbReference type="InterPro" id="IPR014982">
    <property type="entry name" value="GSCFA"/>
</dbReference>
<dbReference type="Proteomes" id="UP000628984">
    <property type="component" value="Unassembled WGS sequence"/>
</dbReference>
<reference evidence="3" key="2">
    <citation type="submission" date="2020-09" db="EMBL/GenBank/DDBJ databases">
        <authorList>
            <person name="Sun Q."/>
            <person name="Kim S."/>
        </authorList>
    </citation>
    <scope>NUCLEOTIDE SEQUENCE</scope>
    <source>
        <strain evidence="3">KCTC 23714</strain>
    </source>
</reference>
<accession>A0A918MPS0</accession>
<proteinExistence type="predicted"/>
<name>A0A918MPS0_9RHOB</name>
<protein>
    <recommendedName>
        <fullName evidence="2">GSCFA domain-containing protein</fullName>
    </recommendedName>
</protein>
<sequence length="374" mass="41324">MITAKDALARSKANDFDRWVGGAHLSARERILKQVVVPVGRQSFSCKPGDTFFAIGSCFARNVEERLELSGAEVLSRKMNVRDLGDTGGRTLGIFNKYTPLSILQELQFAAGERPFPVEAFLPVRDGLFYDSQLRVNSGDATIDALSARRAEINTAFAQVFKADVVILTLGLIEAWYDHKTDLYLTEMPAPRLIAQEPDRFGFKCLSLDDCTRALQEIHGLLARHGKPGQKVIVTVSPVALGRTFSEDDIIVANMTSKSTLRVAAMEFADAHTGIDYFPSYETVMNSAPSLAWQEDRLHASDFIVGRIIGTFLERYGLVEATEAAMQNDGVAETAEQELISRLRRDVDKYKNRILALEKQLQQAKAGSDGMQAG</sequence>
<evidence type="ECO:0000256" key="1">
    <source>
        <dbReference type="SAM" id="Coils"/>
    </source>
</evidence>